<evidence type="ECO:0000256" key="1">
    <source>
        <dbReference type="ARBA" id="ARBA00022801"/>
    </source>
</evidence>
<evidence type="ECO:0000256" key="4">
    <source>
        <dbReference type="SAM" id="Phobius"/>
    </source>
</evidence>
<proteinExistence type="predicted"/>
<keyword evidence="1 5" id="KW-0378">Hydrolase</keyword>
<sequence length="483" mass="55220">MLNQFHKGRGSNMNFFDLLVISINSILLGRFLFFSKSRNRLNIFLLICAGMITGLHMLIEGYRWQILPAYLLLLLPCIQFLFFWKNNISTSWLARIVKGFLYILWLYVVFELPIIAPMFSFPEPSGPYKIGTTSLHLVDKNRLDEYTKDLDDHRELMIQIWYPAEVNKNELTAPYTAHSKELAAGLQTALPLPQFALQHLNKIQTHSYQDAQLVKNESGWPVLLFSHGMNLYRYQNTFQVEELVSHGYIVVGIDHTYDAAATVFPDGRTVLNSPQLDDGMPALDKHIAVWTDDVTFVLDQLEKFNQTKNEELYHSMDMRKIGMFGHSYGGATAMQMLLRDDRVKASINMDGGLFGDDAPKQGVGKPFLMMNADEMEKYMTEAKNSEKNDLATTLFKEFDRRQALALKGGGYSLTIPNTSHASFTDTSLFLKLLQSKGEDPQYVHQIINEVSLEFFNQYVKDDAAASMKKIADRYPKIQLTKNK</sequence>
<dbReference type="GO" id="GO:0016787">
    <property type="term" value="F:hydrolase activity"/>
    <property type="evidence" value="ECO:0007669"/>
    <property type="project" value="UniProtKB-KW"/>
</dbReference>
<keyword evidence="4" id="KW-1133">Transmembrane helix</keyword>
<keyword evidence="4" id="KW-0472">Membrane</keyword>
<dbReference type="Pfam" id="PF03403">
    <property type="entry name" value="PAF-AH_p_II"/>
    <property type="match status" value="2"/>
</dbReference>
<keyword evidence="2" id="KW-0442">Lipid degradation</keyword>
<organism evidence="5 6">
    <name type="scientific">Lysinibacillus pakistanensis</name>
    <dbReference type="NCBI Taxonomy" id="759811"/>
    <lineage>
        <taxon>Bacteria</taxon>
        <taxon>Bacillati</taxon>
        <taxon>Bacillota</taxon>
        <taxon>Bacilli</taxon>
        <taxon>Bacillales</taxon>
        <taxon>Bacillaceae</taxon>
        <taxon>Lysinibacillus</taxon>
    </lineage>
</organism>
<gene>
    <name evidence="5" type="ORF">GDS87_12535</name>
</gene>
<feature type="transmembrane region" description="Helical" evidence="4">
    <location>
        <begin position="96"/>
        <end position="119"/>
    </location>
</feature>
<name>A0ABX6DAA3_9BACI</name>
<feature type="transmembrane region" description="Helical" evidence="4">
    <location>
        <begin position="15"/>
        <end position="34"/>
    </location>
</feature>
<evidence type="ECO:0000313" key="5">
    <source>
        <dbReference type="EMBL" id="QGG51726.1"/>
    </source>
</evidence>
<feature type="transmembrane region" description="Helical" evidence="4">
    <location>
        <begin position="65"/>
        <end position="84"/>
    </location>
</feature>
<reference evidence="5 6" key="1">
    <citation type="submission" date="2019-11" db="EMBL/GenBank/DDBJ databases">
        <title>Whole Genome Sequencing and Comparative Genomic Analyses of Lysinibacillus pakistanensis LZH-9, a Halotolerant Strain with Excellent COD Removal Capability.</title>
        <authorList>
            <person name="Zhou H."/>
        </authorList>
    </citation>
    <scope>NUCLEOTIDE SEQUENCE [LARGE SCALE GENOMIC DNA]</scope>
    <source>
        <strain evidence="5 6">LZH-9</strain>
    </source>
</reference>
<evidence type="ECO:0000313" key="6">
    <source>
        <dbReference type="Proteomes" id="UP000373269"/>
    </source>
</evidence>
<dbReference type="Proteomes" id="UP000373269">
    <property type="component" value="Chromosome"/>
</dbReference>
<protein>
    <submittedName>
        <fullName evidence="5">Carboxylic ester hydrolase</fullName>
    </submittedName>
</protein>
<keyword evidence="3" id="KW-0443">Lipid metabolism</keyword>
<dbReference type="InterPro" id="IPR029058">
    <property type="entry name" value="AB_hydrolase_fold"/>
</dbReference>
<dbReference type="Gene3D" id="3.40.50.1820">
    <property type="entry name" value="alpha/beta hydrolase"/>
    <property type="match status" value="1"/>
</dbReference>
<accession>A0ABX6DAA3</accession>
<dbReference type="SUPFAM" id="SSF53474">
    <property type="entry name" value="alpha/beta-Hydrolases"/>
    <property type="match status" value="1"/>
</dbReference>
<feature type="transmembrane region" description="Helical" evidence="4">
    <location>
        <begin position="41"/>
        <end position="59"/>
    </location>
</feature>
<keyword evidence="6" id="KW-1185">Reference proteome</keyword>
<keyword evidence="4" id="KW-0812">Transmembrane</keyword>
<evidence type="ECO:0000256" key="3">
    <source>
        <dbReference type="ARBA" id="ARBA00023098"/>
    </source>
</evidence>
<dbReference type="PANTHER" id="PTHR10272:SF0">
    <property type="entry name" value="PLATELET-ACTIVATING FACTOR ACETYLHYDROLASE"/>
    <property type="match status" value="1"/>
</dbReference>
<dbReference type="EMBL" id="CP045835">
    <property type="protein sequence ID" value="QGG51726.1"/>
    <property type="molecule type" value="Genomic_DNA"/>
</dbReference>
<evidence type="ECO:0000256" key="2">
    <source>
        <dbReference type="ARBA" id="ARBA00022963"/>
    </source>
</evidence>
<dbReference type="PANTHER" id="PTHR10272">
    <property type="entry name" value="PLATELET-ACTIVATING FACTOR ACETYLHYDROLASE"/>
    <property type="match status" value="1"/>
</dbReference>